<evidence type="ECO:0000256" key="13">
    <source>
        <dbReference type="SAM" id="Phobius"/>
    </source>
</evidence>
<keyword evidence="8 13" id="KW-1133">Transmembrane helix</keyword>
<dbReference type="GO" id="GO:0042761">
    <property type="term" value="P:very long-chain fatty acid biosynthetic process"/>
    <property type="evidence" value="ECO:0007669"/>
    <property type="project" value="TreeGrafter"/>
</dbReference>
<dbReference type="GO" id="GO:0034626">
    <property type="term" value="P:fatty acid elongation, polyunsaturated fatty acid"/>
    <property type="evidence" value="ECO:0007669"/>
    <property type="project" value="TreeGrafter"/>
</dbReference>
<dbReference type="GO" id="GO:0005789">
    <property type="term" value="C:endoplasmic reticulum membrane"/>
    <property type="evidence" value="ECO:0007669"/>
    <property type="project" value="TreeGrafter"/>
</dbReference>
<dbReference type="EC" id="2.3.1.199" evidence="3"/>
<dbReference type="Pfam" id="PF01151">
    <property type="entry name" value="ELO"/>
    <property type="match status" value="1"/>
</dbReference>
<evidence type="ECO:0000256" key="6">
    <source>
        <dbReference type="ARBA" id="ARBA00022692"/>
    </source>
</evidence>
<keyword evidence="5" id="KW-0808">Transferase</keyword>
<dbReference type="GO" id="GO:0034625">
    <property type="term" value="P:fatty acid elongation, monounsaturated fatty acid"/>
    <property type="evidence" value="ECO:0007669"/>
    <property type="project" value="TreeGrafter"/>
</dbReference>
<dbReference type="PANTHER" id="PTHR11157:SF134">
    <property type="entry name" value="ELONGATION OF FATTY ACIDS PROTEIN 1-RELATED"/>
    <property type="match status" value="1"/>
</dbReference>
<dbReference type="PANTHER" id="PTHR11157">
    <property type="entry name" value="FATTY ACID ACYL TRANSFERASE-RELATED"/>
    <property type="match status" value="1"/>
</dbReference>
<dbReference type="Proteomes" id="UP000249390">
    <property type="component" value="Unassembled WGS sequence"/>
</dbReference>
<sequence>MESLFSGVLYWLVDHPAISHYEWKQGQTFGSSPAFVAAAVTAYLFTTLFLRHYGDLRPLSSAVLRRITAAHNVFLCLLSLAMAAGCSLAVLRQVPAGDWSWVVCFPAGRTPPHGPTFFWAHVAYFSKILEFADTLLILLSGPRGVRRLTFLHLYHHSLVVVTSYLGLATSQTMLPVGIVTNAAVHVVMYAYYLLTGLGHRPRWKRAVTECQIVQFVFAFVVSGLMLYYHFTGSGCSGIWAWCFNAVFVASLLALFLNFHNTNYNPKNKEP</sequence>
<keyword evidence="10 13" id="KW-0472">Membrane</keyword>
<evidence type="ECO:0000256" key="10">
    <source>
        <dbReference type="ARBA" id="ARBA00023136"/>
    </source>
</evidence>
<reference evidence="14 15" key="1">
    <citation type="submission" date="2018-06" db="EMBL/GenBank/DDBJ databases">
        <title>The Genome of Cuscuta australis (Dodder) Provides Insight into the Evolution of Plant Parasitism.</title>
        <authorList>
            <person name="Liu H."/>
        </authorList>
    </citation>
    <scope>NUCLEOTIDE SEQUENCE [LARGE SCALE GENOMIC DNA]</scope>
    <source>
        <strain evidence="15">cv. Yunnan</strain>
        <tissue evidence="14">Vines</tissue>
    </source>
</reference>
<accession>A0A328D8E5</accession>
<feature type="transmembrane region" description="Helical" evidence="13">
    <location>
        <begin position="118"/>
        <end position="139"/>
    </location>
</feature>
<dbReference type="GO" id="GO:0019367">
    <property type="term" value="P:fatty acid elongation, saturated fatty acid"/>
    <property type="evidence" value="ECO:0007669"/>
    <property type="project" value="TreeGrafter"/>
</dbReference>
<dbReference type="EMBL" id="NQVE01000195">
    <property type="protein sequence ID" value="RAL40243.1"/>
    <property type="molecule type" value="Genomic_DNA"/>
</dbReference>
<name>A0A328D8E5_9ASTE</name>
<keyword evidence="15" id="KW-1185">Reference proteome</keyword>
<keyword evidence="4" id="KW-0444">Lipid biosynthesis</keyword>
<evidence type="ECO:0000256" key="2">
    <source>
        <dbReference type="ARBA" id="ARBA00007263"/>
    </source>
</evidence>
<feature type="transmembrane region" description="Helical" evidence="13">
    <location>
        <begin position="206"/>
        <end position="226"/>
    </location>
</feature>
<feature type="transmembrane region" description="Helical" evidence="13">
    <location>
        <begin position="151"/>
        <end position="167"/>
    </location>
</feature>
<keyword evidence="11" id="KW-0275">Fatty acid biosynthesis</keyword>
<evidence type="ECO:0000256" key="4">
    <source>
        <dbReference type="ARBA" id="ARBA00022516"/>
    </source>
</evidence>
<evidence type="ECO:0000313" key="14">
    <source>
        <dbReference type="EMBL" id="RAL40243.1"/>
    </source>
</evidence>
<feature type="transmembrane region" description="Helical" evidence="13">
    <location>
        <begin position="238"/>
        <end position="258"/>
    </location>
</feature>
<dbReference type="GO" id="GO:0030148">
    <property type="term" value="P:sphingolipid biosynthetic process"/>
    <property type="evidence" value="ECO:0007669"/>
    <property type="project" value="TreeGrafter"/>
</dbReference>
<feature type="transmembrane region" description="Helical" evidence="13">
    <location>
        <begin position="29"/>
        <end position="50"/>
    </location>
</feature>
<keyword evidence="7" id="KW-0276">Fatty acid metabolism</keyword>
<dbReference type="AlphaFoldDB" id="A0A328D8E5"/>
<keyword evidence="6 13" id="KW-0812">Transmembrane</keyword>
<protein>
    <recommendedName>
        <fullName evidence="3">very-long-chain 3-oxoacyl-CoA synthase</fullName>
        <ecNumber evidence="3">2.3.1.199</ecNumber>
    </recommendedName>
</protein>
<comment type="subcellular location">
    <subcellularLocation>
        <location evidence="1">Membrane</location>
        <topology evidence="1">Multi-pass membrane protein</topology>
    </subcellularLocation>
</comment>
<dbReference type="GO" id="GO:0009922">
    <property type="term" value="F:fatty acid elongase activity"/>
    <property type="evidence" value="ECO:0007669"/>
    <property type="project" value="UniProtKB-EC"/>
</dbReference>
<evidence type="ECO:0000256" key="1">
    <source>
        <dbReference type="ARBA" id="ARBA00004141"/>
    </source>
</evidence>
<keyword evidence="9" id="KW-0443">Lipid metabolism</keyword>
<comment type="catalytic activity">
    <reaction evidence="12">
        <text>a very-long-chain acyl-CoA + malonyl-CoA + H(+) = a very-long-chain 3-oxoacyl-CoA + CO2 + CoA</text>
        <dbReference type="Rhea" id="RHEA:32727"/>
        <dbReference type="ChEBI" id="CHEBI:15378"/>
        <dbReference type="ChEBI" id="CHEBI:16526"/>
        <dbReference type="ChEBI" id="CHEBI:57287"/>
        <dbReference type="ChEBI" id="CHEBI:57384"/>
        <dbReference type="ChEBI" id="CHEBI:90725"/>
        <dbReference type="ChEBI" id="CHEBI:90736"/>
        <dbReference type="EC" id="2.3.1.199"/>
    </reaction>
</comment>
<feature type="transmembrane region" description="Helical" evidence="13">
    <location>
        <begin position="71"/>
        <end position="91"/>
    </location>
</feature>
<evidence type="ECO:0000256" key="8">
    <source>
        <dbReference type="ARBA" id="ARBA00022989"/>
    </source>
</evidence>
<comment type="similarity">
    <text evidence="2">Belongs to the ELO family.</text>
</comment>
<comment type="caution">
    <text evidence="14">The sequence shown here is derived from an EMBL/GenBank/DDBJ whole genome shotgun (WGS) entry which is preliminary data.</text>
</comment>
<evidence type="ECO:0000256" key="11">
    <source>
        <dbReference type="ARBA" id="ARBA00023160"/>
    </source>
</evidence>
<proteinExistence type="inferred from homology"/>
<evidence type="ECO:0000313" key="15">
    <source>
        <dbReference type="Proteomes" id="UP000249390"/>
    </source>
</evidence>
<evidence type="ECO:0000256" key="7">
    <source>
        <dbReference type="ARBA" id="ARBA00022832"/>
    </source>
</evidence>
<gene>
    <name evidence="14" type="ORF">DM860_008383</name>
</gene>
<organism evidence="14 15">
    <name type="scientific">Cuscuta australis</name>
    <dbReference type="NCBI Taxonomy" id="267555"/>
    <lineage>
        <taxon>Eukaryota</taxon>
        <taxon>Viridiplantae</taxon>
        <taxon>Streptophyta</taxon>
        <taxon>Embryophyta</taxon>
        <taxon>Tracheophyta</taxon>
        <taxon>Spermatophyta</taxon>
        <taxon>Magnoliopsida</taxon>
        <taxon>eudicotyledons</taxon>
        <taxon>Gunneridae</taxon>
        <taxon>Pentapetalae</taxon>
        <taxon>asterids</taxon>
        <taxon>lamiids</taxon>
        <taxon>Solanales</taxon>
        <taxon>Convolvulaceae</taxon>
        <taxon>Cuscuteae</taxon>
        <taxon>Cuscuta</taxon>
        <taxon>Cuscuta subgen. Grammica</taxon>
        <taxon>Cuscuta sect. Cleistogrammica</taxon>
    </lineage>
</organism>
<evidence type="ECO:0000256" key="9">
    <source>
        <dbReference type="ARBA" id="ARBA00023098"/>
    </source>
</evidence>
<evidence type="ECO:0000256" key="12">
    <source>
        <dbReference type="ARBA" id="ARBA00047375"/>
    </source>
</evidence>
<evidence type="ECO:0000256" key="3">
    <source>
        <dbReference type="ARBA" id="ARBA00012307"/>
    </source>
</evidence>
<feature type="transmembrane region" description="Helical" evidence="13">
    <location>
        <begin position="173"/>
        <end position="194"/>
    </location>
</feature>
<dbReference type="InterPro" id="IPR002076">
    <property type="entry name" value="ELO_fam"/>
</dbReference>
<evidence type="ECO:0000256" key="5">
    <source>
        <dbReference type="ARBA" id="ARBA00022679"/>
    </source>
</evidence>